<dbReference type="InterPro" id="IPR050138">
    <property type="entry name" value="DHOase/Allantoinase_Hydrolase"/>
</dbReference>
<dbReference type="Proteomes" id="UP000540490">
    <property type="component" value="Unassembled WGS sequence"/>
</dbReference>
<dbReference type="Gene3D" id="2.30.40.10">
    <property type="entry name" value="Urease, subunit C, domain 1"/>
    <property type="match status" value="1"/>
</dbReference>
<dbReference type="AlphaFoldDB" id="A0A7W4NUX4"/>
<comment type="caution">
    <text evidence="2">The sequence shown here is derived from an EMBL/GenBank/DDBJ whole genome shotgun (WGS) entry which is preliminary data.</text>
</comment>
<dbReference type="InterPro" id="IPR011059">
    <property type="entry name" value="Metal-dep_hydrolase_composite"/>
</dbReference>
<dbReference type="PANTHER" id="PTHR43668:SF2">
    <property type="entry name" value="ALLANTOINASE"/>
    <property type="match status" value="1"/>
</dbReference>
<evidence type="ECO:0000313" key="2">
    <source>
        <dbReference type="EMBL" id="MBB2163815.1"/>
    </source>
</evidence>
<proteinExistence type="predicted"/>
<dbReference type="EMBL" id="JABEQN010000005">
    <property type="protein sequence ID" value="MBB2193141.1"/>
    <property type="molecule type" value="Genomic_DNA"/>
</dbReference>
<dbReference type="RefSeq" id="WP_182973158.1">
    <property type="nucleotide sequence ID" value="NZ_JABEQN010000005.1"/>
</dbReference>
<feature type="domain" description="Amidohydrolase-related" evidence="1">
    <location>
        <begin position="52"/>
        <end position="391"/>
    </location>
</feature>
<dbReference type="GO" id="GO:0006145">
    <property type="term" value="P:purine nucleobase catabolic process"/>
    <property type="evidence" value="ECO:0007669"/>
    <property type="project" value="TreeGrafter"/>
</dbReference>
<dbReference type="Pfam" id="PF01979">
    <property type="entry name" value="Amidohydro_1"/>
    <property type="match status" value="1"/>
</dbReference>
<reference evidence="4 5" key="1">
    <citation type="submission" date="2020-04" db="EMBL/GenBank/DDBJ databases">
        <title>Description of novel Gluconacetobacter.</title>
        <authorList>
            <person name="Sombolestani A."/>
        </authorList>
    </citation>
    <scope>NUCLEOTIDE SEQUENCE [LARGE SCALE GENOMIC DNA]</scope>
    <source>
        <strain evidence="3 4">LMG 1728</strain>
        <strain evidence="2 5">LMG 1731</strain>
    </source>
</reference>
<dbReference type="InterPro" id="IPR032466">
    <property type="entry name" value="Metal_Hydrolase"/>
</dbReference>
<evidence type="ECO:0000313" key="3">
    <source>
        <dbReference type="EMBL" id="MBB2193141.1"/>
    </source>
</evidence>
<dbReference type="PANTHER" id="PTHR43668">
    <property type="entry name" value="ALLANTOINASE"/>
    <property type="match status" value="1"/>
</dbReference>
<dbReference type="GO" id="GO:0004038">
    <property type="term" value="F:allantoinase activity"/>
    <property type="evidence" value="ECO:0007669"/>
    <property type="project" value="TreeGrafter"/>
</dbReference>
<dbReference type="SUPFAM" id="SSF51338">
    <property type="entry name" value="Composite domain of metallo-dependent hydrolases"/>
    <property type="match status" value="1"/>
</dbReference>
<name>A0A7W4NUX4_9PROT</name>
<dbReference type="GO" id="GO:0005737">
    <property type="term" value="C:cytoplasm"/>
    <property type="evidence" value="ECO:0007669"/>
    <property type="project" value="TreeGrafter"/>
</dbReference>
<gene>
    <name evidence="3" type="ORF">HLH25_05690</name>
    <name evidence="2" type="ORF">HLH26_04535</name>
</gene>
<dbReference type="InterPro" id="IPR006680">
    <property type="entry name" value="Amidohydro-rel"/>
</dbReference>
<evidence type="ECO:0000313" key="4">
    <source>
        <dbReference type="Proteomes" id="UP000540490"/>
    </source>
</evidence>
<evidence type="ECO:0000259" key="1">
    <source>
        <dbReference type="Pfam" id="PF01979"/>
    </source>
</evidence>
<sequence>MKIDFILKGNVVTETRVIENGWIAVADEKIVQVGQDMPPACDHMVDYGDGLLLPGGIDAQVHSRTQAGQEDFVWTTRAAAAGGVTTIMDMPYDDGFLVCNADRLLQKAHEAASQVRTDFGLWGTIDPRVGAGDIPGMVQAGAVGFKFSTFETDPERFPRIPAALLAECFAEIARYGLVAGVHNEDDEFVKSAIREVKQKGLSDWSAHGLSRPALAEALAITQIYEIGAATGCSAHVVHASIPRGYELCSAYRQQGVDSTIEACVHYLLLDEEGDVARLGGKAKVNPPIRPRKDVEGLWHHLAAGNVTIVSTDHVSWSLDRKLNENMLANASGVPSLEVIYPLFLTELKKRGLSLSWGPRLLAYNPSRLFRISGQKGALRPGLDADITVMKRERWTYDAQASANAFADWSPYDGRELAWKVSATYLRGRMIYDGDTVMAEPGSGQRVRPWTGSLPQ</sequence>
<dbReference type="Proteomes" id="UP000561077">
    <property type="component" value="Unassembled WGS sequence"/>
</dbReference>
<dbReference type="EMBL" id="JABEQO010000004">
    <property type="protein sequence ID" value="MBB2163815.1"/>
    <property type="molecule type" value="Genomic_DNA"/>
</dbReference>
<accession>A0A7W4NUX4</accession>
<evidence type="ECO:0000313" key="5">
    <source>
        <dbReference type="Proteomes" id="UP000561077"/>
    </source>
</evidence>
<keyword evidence="4" id="KW-1185">Reference proteome</keyword>
<protein>
    <submittedName>
        <fullName evidence="2">Dihydroorotase family protein</fullName>
    </submittedName>
</protein>
<dbReference type="Gene3D" id="3.20.20.140">
    <property type="entry name" value="Metal-dependent hydrolases"/>
    <property type="match status" value="1"/>
</dbReference>
<organism evidence="2 5">
    <name type="scientific">Gluconacetobacter dulcium</name>
    <dbReference type="NCBI Taxonomy" id="2729096"/>
    <lineage>
        <taxon>Bacteria</taxon>
        <taxon>Pseudomonadati</taxon>
        <taxon>Pseudomonadota</taxon>
        <taxon>Alphaproteobacteria</taxon>
        <taxon>Acetobacterales</taxon>
        <taxon>Acetobacteraceae</taxon>
        <taxon>Gluconacetobacter</taxon>
    </lineage>
</organism>
<dbReference type="SUPFAM" id="SSF51556">
    <property type="entry name" value="Metallo-dependent hydrolases"/>
    <property type="match status" value="1"/>
</dbReference>